<name>A0AAV4V7L2_CAEEX</name>
<evidence type="ECO:0000313" key="2">
    <source>
        <dbReference type="EMBL" id="GIY65674.1"/>
    </source>
</evidence>
<sequence>MRLLKLCSLAFCFVEQKDLLDSKKMDENQWWELFDRENSRFYYYNATSQRTEWHKPQNCDIIPLAKLWTLKQNTEVRDNDDSRSHVKRNLYLLKP</sequence>
<organism evidence="2 3">
    <name type="scientific">Caerostris extrusa</name>
    <name type="common">Bark spider</name>
    <name type="synonym">Caerostris bankana</name>
    <dbReference type="NCBI Taxonomy" id="172846"/>
    <lineage>
        <taxon>Eukaryota</taxon>
        <taxon>Metazoa</taxon>
        <taxon>Ecdysozoa</taxon>
        <taxon>Arthropoda</taxon>
        <taxon>Chelicerata</taxon>
        <taxon>Arachnida</taxon>
        <taxon>Araneae</taxon>
        <taxon>Araneomorphae</taxon>
        <taxon>Entelegynae</taxon>
        <taxon>Araneoidea</taxon>
        <taxon>Araneidae</taxon>
        <taxon>Caerostris</taxon>
    </lineage>
</organism>
<gene>
    <name evidence="2" type="primary">ARHGAP39_3</name>
    <name evidence="2" type="ORF">CEXT_740771</name>
</gene>
<evidence type="ECO:0000313" key="3">
    <source>
        <dbReference type="Proteomes" id="UP001054945"/>
    </source>
</evidence>
<proteinExistence type="predicted"/>
<dbReference type="PANTHER" id="PTHR45876:SF8">
    <property type="entry name" value="FI04035P"/>
    <property type="match status" value="1"/>
</dbReference>
<dbReference type="AlphaFoldDB" id="A0AAV4V7L2"/>
<dbReference type="Proteomes" id="UP001054945">
    <property type="component" value="Unassembled WGS sequence"/>
</dbReference>
<evidence type="ECO:0000259" key="1">
    <source>
        <dbReference type="PROSITE" id="PS50020"/>
    </source>
</evidence>
<reference evidence="2 3" key="1">
    <citation type="submission" date="2021-06" db="EMBL/GenBank/DDBJ databases">
        <title>Caerostris extrusa draft genome.</title>
        <authorList>
            <person name="Kono N."/>
            <person name="Arakawa K."/>
        </authorList>
    </citation>
    <scope>NUCLEOTIDE SEQUENCE [LARGE SCALE GENOMIC DNA]</scope>
</reference>
<dbReference type="InterPro" id="IPR036020">
    <property type="entry name" value="WW_dom_sf"/>
</dbReference>
<dbReference type="EMBL" id="BPLR01014015">
    <property type="protein sequence ID" value="GIY65674.1"/>
    <property type="molecule type" value="Genomic_DNA"/>
</dbReference>
<dbReference type="InterPro" id="IPR001202">
    <property type="entry name" value="WW_dom"/>
</dbReference>
<feature type="domain" description="WW" evidence="1">
    <location>
        <begin position="31"/>
        <end position="58"/>
    </location>
</feature>
<keyword evidence="3" id="KW-1185">Reference proteome</keyword>
<dbReference type="PANTHER" id="PTHR45876">
    <property type="entry name" value="FI04035P"/>
    <property type="match status" value="1"/>
</dbReference>
<accession>A0AAV4V7L2</accession>
<protein>
    <submittedName>
        <fullName evidence="2">Rho GTPase-activating protein 39</fullName>
    </submittedName>
</protein>
<dbReference type="SUPFAM" id="SSF51045">
    <property type="entry name" value="WW domain"/>
    <property type="match status" value="1"/>
</dbReference>
<dbReference type="FunFam" id="2.20.70.10:FF:000022">
    <property type="entry name" value="Rho GTPase activating protein 39"/>
    <property type="match status" value="1"/>
</dbReference>
<dbReference type="GO" id="GO:0005096">
    <property type="term" value="F:GTPase activator activity"/>
    <property type="evidence" value="ECO:0007669"/>
    <property type="project" value="TreeGrafter"/>
</dbReference>
<dbReference type="GO" id="GO:0005737">
    <property type="term" value="C:cytoplasm"/>
    <property type="evidence" value="ECO:0007669"/>
    <property type="project" value="TreeGrafter"/>
</dbReference>
<comment type="caution">
    <text evidence="2">The sequence shown here is derived from an EMBL/GenBank/DDBJ whole genome shotgun (WGS) entry which is preliminary data.</text>
</comment>
<dbReference type="PROSITE" id="PS50020">
    <property type="entry name" value="WW_DOMAIN_2"/>
    <property type="match status" value="1"/>
</dbReference>
<dbReference type="Gene3D" id="2.20.70.10">
    <property type="match status" value="1"/>
</dbReference>